<sequence>MSSVVMSSLLYGKFLEIAALFKRNKRERQPDEWVRGHVFFPVISIDGEKLSHVVMRRGEANNYEYRALSEAEKQEMFSDLAW</sequence>
<dbReference type="Proteomes" id="UP000237717">
    <property type="component" value="Chromosome II"/>
</dbReference>
<proteinExistence type="predicted"/>
<organism evidence="1 2">
    <name type="scientific">Agrobacterium tumefaciens</name>
    <dbReference type="NCBI Taxonomy" id="358"/>
    <lineage>
        <taxon>Bacteria</taxon>
        <taxon>Pseudomonadati</taxon>
        <taxon>Pseudomonadota</taxon>
        <taxon>Alphaproteobacteria</taxon>
        <taxon>Hyphomicrobiales</taxon>
        <taxon>Rhizobiaceae</taxon>
        <taxon>Rhizobium/Agrobacterium group</taxon>
        <taxon>Agrobacterium</taxon>
        <taxon>Agrobacterium tumefaciens complex</taxon>
    </lineage>
</organism>
<evidence type="ECO:0000313" key="2">
    <source>
        <dbReference type="Proteomes" id="UP000237717"/>
    </source>
</evidence>
<reference evidence="1 2" key="1">
    <citation type="submission" date="2018-02" db="EMBL/GenBank/DDBJ databases">
        <title>Complete genome sequence of Agrobacterium tumefaciens 1D1609.</title>
        <authorList>
            <person name="Cho S.-T."/>
            <person name="Haryono M."/>
            <person name="Chang H.-H."/>
            <person name="Santos M.N."/>
            <person name="Lai E.-M."/>
            <person name="Kuo C.-H."/>
        </authorList>
    </citation>
    <scope>NUCLEOTIDE SEQUENCE [LARGE SCALE GENOMIC DNA]</scope>
    <source>
        <strain evidence="1 2">1D1609</strain>
    </source>
</reference>
<accession>A0A2L2LFF2</accession>
<dbReference type="EMBL" id="CP026925">
    <property type="protein sequence ID" value="AVH43055.1"/>
    <property type="molecule type" value="Genomic_DNA"/>
</dbReference>
<dbReference type="RefSeq" id="WP_161987799.1">
    <property type="nucleotide sequence ID" value="NZ_JAALZV010000009.1"/>
</dbReference>
<gene>
    <name evidence="1" type="ORF">At1D1609_30000</name>
</gene>
<name>A0A2L2LFF2_AGRTU</name>
<dbReference type="AlphaFoldDB" id="A0A2L2LFF2"/>
<evidence type="ECO:0000313" key="1">
    <source>
        <dbReference type="EMBL" id="AVH43055.1"/>
    </source>
</evidence>
<protein>
    <submittedName>
        <fullName evidence="1">Uncharacterized protein</fullName>
    </submittedName>
</protein>